<reference evidence="3" key="2">
    <citation type="submission" date="2022-03" db="EMBL/GenBank/DDBJ databases">
        <title>Draft title - Genomic analysis of global carrot germplasm unveils the trajectory of domestication and the origin of high carotenoid orange carrot.</title>
        <authorList>
            <person name="Iorizzo M."/>
            <person name="Ellison S."/>
            <person name="Senalik D."/>
            <person name="Macko-Podgorni A."/>
            <person name="Grzebelus D."/>
            <person name="Bostan H."/>
            <person name="Rolling W."/>
            <person name="Curaba J."/>
            <person name="Simon P."/>
        </authorList>
    </citation>
    <scope>NUCLEOTIDE SEQUENCE</scope>
    <source>
        <tissue evidence="3">Leaf</tissue>
    </source>
</reference>
<name>A0A175YIB6_DAUCS</name>
<dbReference type="Pfam" id="PF00226">
    <property type="entry name" value="DnaJ"/>
    <property type="match status" value="1"/>
</dbReference>
<dbReference type="InterPro" id="IPR032843">
    <property type="entry name" value="Jiv"/>
</dbReference>
<dbReference type="CDD" id="cd06257">
    <property type="entry name" value="DnaJ"/>
    <property type="match status" value="1"/>
</dbReference>
<accession>A0A175YIB6</accession>
<dbReference type="InterPro" id="IPR018253">
    <property type="entry name" value="DnaJ_domain_CS"/>
</dbReference>
<feature type="region of interest" description="Disordered" evidence="1">
    <location>
        <begin position="378"/>
        <end position="425"/>
    </location>
</feature>
<feature type="transmembrane region" description="Helical" evidence="2">
    <location>
        <begin position="270"/>
        <end position="295"/>
    </location>
</feature>
<dbReference type="SUPFAM" id="SSF46565">
    <property type="entry name" value="Chaperone J-domain"/>
    <property type="match status" value="1"/>
</dbReference>
<keyword evidence="4" id="KW-1185">Reference proteome</keyword>
<gene>
    <name evidence="3" type="ORF">DCAR_0935374</name>
</gene>
<feature type="compositionally biased region" description="Basic and acidic residues" evidence="1">
    <location>
        <begin position="59"/>
        <end position="84"/>
    </location>
</feature>
<dbReference type="InterPro" id="IPR001623">
    <property type="entry name" value="DnaJ_domain"/>
</dbReference>
<feature type="compositionally biased region" description="Gly residues" evidence="1">
    <location>
        <begin position="654"/>
        <end position="666"/>
    </location>
</feature>
<feature type="region of interest" description="Disordered" evidence="1">
    <location>
        <begin position="693"/>
        <end position="738"/>
    </location>
</feature>
<feature type="transmembrane region" description="Helical" evidence="2">
    <location>
        <begin position="244"/>
        <end position="263"/>
    </location>
</feature>
<dbReference type="PROSITE" id="PS00636">
    <property type="entry name" value="DNAJ_1"/>
    <property type="match status" value="1"/>
</dbReference>
<dbReference type="PRINTS" id="PR00625">
    <property type="entry name" value="JDOMAIN"/>
</dbReference>
<evidence type="ECO:0000256" key="2">
    <source>
        <dbReference type="SAM" id="Phobius"/>
    </source>
</evidence>
<dbReference type="OMA" id="ICQGMKC"/>
<dbReference type="Pfam" id="PF14901">
    <property type="entry name" value="Jiv90"/>
    <property type="match status" value="1"/>
</dbReference>
<sequence length="738" mass="81668">MARKGNQQKNGLDKNLSKQKKGVSDSLSSLPNAKQKGKVSDTKVDSGEELCNGTLSNTEHLREHSSRTDKGGDEKKSKQKFEKHMKSKKQGLSEGQGLDHPVISGRMSQDTLTSMSTAKASVSREEIGSSPISNLGSHLQSSLGGSLSGLRMEDTVESVEVLYRRLKTLGLSTLKASKEWLEKKKPLFSIVATNALHARDFVRMKFEHAYPIVLRWTMHFVNIMLLLAMIWLDCCLRGIDSILRMGTTSFLAVIWFSILSLVSMVGVTKFLVILALSAFTGIVAGFTIAVILIALSGTVLLWMYGSFWTTSIIALCGGMAFTFSHERIALLIATLYSVYCAWSYVGWLGLLFGLNISFISSDALIFFLRNNINERRSPDTPFESAGPGNFSEQRNASSSESGFVPTADRSSGVPSTSGSDSDLTPEEEVVRLLNCTDHYSALGFSKFGNIDVSILKREYRKKAMMVHPDKNMGNEKAAEAFKKLQNAYEVLLDSMKRKSYDDELKREELLNYFRRFQNAPQQDTGYSFFGSRFARTDPDGEEFSGDSRRIICRKCSNFHVWYHTKKLKSKARWCQDCNEFHQAKDGDGWVEQFSQPFLFGLMQKVDAPSAYICADSKIYNATEWYICQGMRCPANTHKPSFHVNTSVTSKHTGGKGMNNGPRGGGIPPSNMESMTEEEFVEWLQNAVQAGMFDNFADGNSDSPNARAGSSSKGSASNPGGGGASSTGGKRKKKGKKQW</sequence>
<feature type="compositionally biased region" description="Polar residues" evidence="1">
    <location>
        <begin position="1"/>
        <end position="10"/>
    </location>
</feature>
<keyword evidence="2" id="KW-1133">Transmembrane helix</keyword>
<dbReference type="Gramene" id="KZM82881">
    <property type="protein sequence ID" value="KZM82881"/>
    <property type="gene ID" value="DCAR_030450"/>
</dbReference>
<feature type="compositionally biased region" description="Low complexity" evidence="1">
    <location>
        <begin position="410"/>
        <end position="422"/>
    </location>
</feature>
<keyword evidence="2" id="KW-0472">Membrane</keyword>
<reference evidence="3" key="1">
    <citation type="journal article" date="2016" name="Nat. Genet.">
        <title>A high-quality carrot genome assembly provides new insights into carotenoid accumulation and asterid genome evolution.</title>
        <authorList>
            <person name="Iorizzo M."/>
            <person name="Ellison S."/>
            <person name="Senalik D."/>
            <person name="Zeng P."/>
            <person name="Satapoomin P."/>
            <person name="Huang J."/>
            <person name="Bowman M."/>
            <person name="Iovene M."/>
            <person name="Sanseverino W."/>
            <person name="Cavagnaro P."/>
            <person name="Yildiz M."/>
            <person name="Macko-Podgorni A."/>
            <person name="Moranska E."/>
            <person name="Grzebelus E."/>
            <person name="Grzebelus D."/>
            <person name="Ashrafi H."/>
            <person name="Zheng Z."/>
            <person name="Cheng S."/>
            <person name="Spooner D."/>
            <person name="Van Deynze A."/>
            <person name="Simon P."/>
        </authorList>
    </citation>
    <scope>NUCLEOTIDE SEQUENCE</scope>
    <source>
        <tissue evidence="3">Leaf</tissue>
    </source>
</reference>
<feature type="region of interest" description="Disordered" evidence="1">
    <location>
        <begin position="1"/>
        <end position="133"/>
    </location>
</feature>
<dbReference type="Gene3D" id="1.10.287.110">
    <property type="entry name" value="DnaJ domain"/>
    <property type="match status" value="1"/>
</dbReference>
<evidence type="ECO:0000313" key="3">
    <source>
        <dbReference type="EMBL" id="WOH15828.1"/>
    </source>
</evidence>
<dbReference type="OrthoDB" id="1507364at2759"/>
<feature type="transmembrane region" description="Helical" evidence="2">
    <location>
        <begin position="301"/>
        <end position="321"/>
    </location>
</feature>
<dbReference type="EMBL" id="CP093351">
    <property type="protein sequence ID" value="WOH15828.1"/>
    <property type="molecule type" value="Genomic_DNA"/>
</dbReference>
<dbReference type="InterPro" id="IPR036869">
    <property type="entry name" value="J_dom_sf"/>
</dbReference>
<dbReference type="KEGG" id="dcr:108202726"/>
<feature type="transmembrane region" description="Helical" evidence="2">
    <location>
        <begin position="328"/>
        <end position="345"/>
    </location>
</feature>
<dbReference type="PANTHER" id="PTHR45270">
    <property type="entry name" value="OS03G0832900 PROTEIN"/>
    <property type="match status" value="1"/>
</dbReference>
<keyword evidence="2" id="KW-0812">Transmembrane</keyword>
<organism evidence="3 4">
    <name type="scientific">Daucus carota subsp. sativus</name>
    <name type="common">Carrot</name>
    <dbReference type="NCBI Taxonomy" id="79200"/>
    <lineage>
        <taxon>Eukaryota</taxon>
        <taxon>Viridiplantae</taxon>
        <taxon>Streptophyta</taxon>
        <taxon>Embryophyta</taxon>
        <taxon>Tracheophyta</taxon>
        <taxon>Spermatophyta</taxon>
        <taxon>Magnoliopsida</taxon>
        <taxon>eudicotyledons</taxon>
        <taxon>Gunneridae</taxon>
        <taxon>Pentapetalae</taxon>
        <taxon>asterids</taxon>
        <taxon>campanulids</taxon>
        <taxon>Apiales</taxon>
        <taxon>Apiaceae</taxon>
        <taxon>Apioideae</taxon>
        <taxon>Scandiceae</taxon>
        <taxon>Daucinae</taxon>
        <taxon>Daucus</taxon>
        <taxon>Daucus sect. Daucus</taxon>
    </lineage>
</organism>
<dbReference type="SMART" id="SM00271">
    <property type="entry name" value="DnaJ"/>
    <property type="match status" value="1"/>
</dbReference>
<dbReference type="AlphaFoldDB" id="A0A175YIB6"/>
<feature type="compositionally biased region" description="Polar residues" evidence="1">
    <location>
        <begin position="106"/>
        <end position="120"/>
    </location>
</feature>
<feature type="compositionally biased region" description="Polar residues" evidence="1">
    <location>
        <begin position="390"/>
        <end position="401"/>
    </location>
</feature>
<feature type="compositionally biased region" description="Basic residues" evidence="1">
    <location>
        <begin position="728"/>
        <end position="738"/>
    </location>
</feature>
<proteinExistence type="predicted"/>
<feature type="transmembrane region" description="Helical" evidence="2">
    <location>
        <begin position="213"/>
        <end position="232"/>
    </location>
</feature>
<feature type="compositionally biased region" description="Low complexity" evidence="1">
    <location>
        <begin position="707"/>
        <end position="717"/>
    </location>
</feature>
<dbReference type="PANTHER" id="PTHR45270:SF4">
    <property type="entry name" value="CHAPERONE DNAJ-DOMAIN SUPERFAMILY PROTEIN"/>
    <property type="match status" value="1"/>
</dbReference>
<evidence type="ECO:0000256" key="1">
    <source>
        <dbReference type="SAM" id="MobiDB-lite"/>
    </source>
</evidence>
<dbReference type="Proteomes" id="UP000077755">
    <property type="component" value="Chromosome 9"/>
</dbReference>
<evidence type="ECO:0000313" key="4">
    <source>
        <dbReference type="Proteomes" id="UP000077755"/>
    </source>
</evidence>
<feature type="region of interest" description="Disordered" evidence="1">
    <location>
        <begin position="647"/>
        <end position="668"/>
    </location>
</feature>
<dbReference type="PROSITE" id="PS50076">
    <property type="entry name" value="DNAJ_2"/>
    <property type="match status" value="1"/>
</dbReference>
<protein>
    <submittedName>
        <fullName evidence="3">Uncharacterized protein</fullName>
    </submittedName>
</protein>